<proteinExistence type="inferred from homology"/>
<evidence type="ECO:0000259" key="2">
    <source>
        <dbReference type="Pfam" id="PF17482"/>
    </source>
</evidence>
<dbReference type="EMBL" id="QGTS01000040">
    <property type="protein sequence ID" value="PWV98588.1"/>
    <property type="molecule type" value="Genomic_DNA"/>
</dbReference>
<keyword evidence="4" id="KW-1185">Reference proteome</keyword>
<dbReference type="Proteomes" id="UP000246744">
    <property type="component" value="Unassembled WGS sequence"/>
</dbReference>
<dbReference type="AlphaFoldDB" id="A0A317PEQ1"/>
<feature type="non-terminal residue" evidence="3">
    <location>
        <position position="1"/>
    </location>
</feature>
<feature type="domain" description="Tail sheath protein C-terminal" evidence="2">
    <location>
        <begin position="1"/>
        <end position="102"/>
    </location>
</feature>
<gene>
    <name evidence="3" type="ORF">DES37_1404</name>
</gene>
<comment type="similarity">
    <text evidence="1">Belongs to the myoviridae tail sheath protein family.</text>
</comment>
<evidence type="ECO:0000313" key="3">
    <source>
        <dbReference type="EMBL" id="PWV98588.1"/>
    </source>
</evidence>
<dbReference type="InterPro" id="IPR020287">
    <property type="entry name" value="Tail_sheath_C"/>
</dbReference>
<reference evidence="3 4" key="1">
    <citation type="submission" date="2018-05" db="EMBL/GenBank/DDBJ databases">
        <title>Genomic Encyclopedia of Type Strains, Phase IV (KMG-IV): sequencing the most valuable type-strain genomes for metagenomic binning, comparative biology and taxonomic classification.</title>
        <authorList>
            <person name="Goeker M."/>
        </authorList>
    </citation>
    <scope>NUCLEOTIDE SEQUENCE [LARGE SCALE GENOMIC DNA]</scope>
    <source>
        <strain evidence="3 4">DSM 19579</strain>
    </source>
</reference>
<organism evidence="3 4">
    <name type="scientific">Mangrovibacter plantisponsor</name>
    <dbReference type="NCBI Taxonomy" id="451513"/>
    <lineage>
        <taxon>Bacteria</taxon>
        <taxon>Pseudomonadati</taxon>
        <taxon>Pseudomonadota</taxon>
        <taxon>Gammaproteobacteria</taxon>
        <taxon>Enterobacterales</taxon>
        <taxon>Enterobacteriaceae</taxon>
        <taxon>Mangrovibacter</taxon>
    </lineage>
</organism>
<name>A0A317PEQ1_9ENTR</name>
<protein>
    <submittedName>
        <fullName evidence="3">Tail sheath protein</fullName>
    </submittedName>
</protein>
<comment type="caution">
    <text evidence="3">The sequence shown here is derived from an EMBL/GenBank/DDBJ whole genome shotgun (WGS) entry which is preliminary data.</text>
</comment>
<evidence type="ECO:0000256" key="1">
    <source>
        <dbReference type="ARBA" id="ARBA00008005"/>
    </source>
</evidence>
<dbReference type="Pfam" id="PF17482">
    <property type="entry name" value="Phage_sheath_1C"/>
    <property type="match status" value="1"/>
</dbReference>
<evidence type="ECO:0000313" key="4">
    <source>
        <dbReference type="Proteomes" id="UP000246744"/>
    </source>
</evidence>
<accession>A0A317PEQ1</accession>
<sequence length="110" mass="12663">TSAYVLRQLKSIITSKYPRHKLADDGTRFGAGQAIVTPAVIKGELCTVYRTMERNGIVENYDLFKAHLIVERNTDNPNRVDVLFPPDYVNQLRTFAVLNQFRLQYNEESE</sequence>
<dbReference type="RefSeq" id="WP_281271498.1">
    <property type="nucleotide sequence ID" value="NZ_QGTS01000040.1"/>
</dbReference>